<reference evidence="2 3" key="1">
    <citation type="journal article" date="2024" name="Commun. Biol.">
        <title>Comparative genomic analysis of thermophilic fungi reveals convergent evolutionary adaptations and gene losses.</title>
        <authorList>
            <person name="Steindorff A.S."/>
            <person name="Aguilar-Pontes M.V."/>
            <person name="Robinson A.J."/>
            <person name="Andreopoulos B."/>
            <person name="LaButti K."/>
            <person name="Kuo A."/>
            <person name="Mondo S."/>
            <person name="Riley R."/>
            <person name="Otillar R."/>
            <person name="Haridas S."/>
            <person name="Lipzen A."/>
            <person name="Grimwood J."/>
            <person name="Schmutz J."/>
            <person name="Clum A."/>
            <person name="Reid I.D."/>
            <person name="Moisan M.C."/>
            <person name="Butler G."/>
            <person name="Nguyen T.T.M."/>
            <person name="Dewar K."/>
            <person name="Conant G."/>
            <person name="Drula E."/>
            <person name="Henrissat B."/>
            <person name="Hansel C."/>
            <person name="Singer S."/>
            <person name="Hutchinson M.I."/>
            <person name="de Vries R.P."/>
            <person name="Natvig D.O."/>
            <person name="Powell A.J."/>
            <person name="Tsang A."/>
            <person name="Grigoriev I.V."/>
        </authorList>
    </citation>
    <scope>NUCLEOTIDE SEQUENCE [LARGE SCALE GENOMIC DNA]</scope>
    <source>
        <strain evidence="2 3">CBS 494.80</strain>
    </source>
</reference>
<feature type="region of interest" description="Disordered" evidence="1">
    <location>
        <begin position="268"/>
        <end position="307"/>
    </location>
</feature>
<feature type="compositionally biased region" description="Basic and acidic residues" evidence="1">
    <location>
        <begin position="161"/>
        <end position="177"/>
    </location>
</feature>
<feature type="compositionally biased region" description="Polar residues" evidence="1">
    <location>
        <begin position="268"/>
        <end position="283"/>
    </location>
</feature>
<gene>
    <name evidence="2" type="ORF">VTL71DRAFT_12739</name>
</gene>
<accession>A0ABR4CNW5</accession>
<name>A0ABR4CNW5_9HELO</name>
<sequence length="307" mass="34164">MRTSDIEHFSRKQVTAMLAQHAESLGNLWSHVAVDCQQQEEAVSCGVIALHHAECVTQGYNPVGVTVDYVLLRKQYSLMVSKLHPEHKVLLDGLIDAYVRKHRPSPHLSPAEDAKTPLKLDGALPDEPSGKPDALRIAPLKRKSNPKKAEPVPRPTKKAKSHLENLKSDREASPFKDRKGKVPSGVITITICTQFPAQLITKMSWTWSTFLFKSRSSFHKTPISMNARFMTEQLDSDDHGLYMYSSLDNPRNDTPYFVNDSMGSQNGLSAANNSFTSPSSAQPSHPRKYTSEFKSLGDTAPTTQHTK</sequence>
<evidence type="ECO:0000313" key="2">
    <source>
        <dbReference type="EMBL" id="KAL2071504.1"/>
    </source>
</evidence>
<evidence type="ECO:0000256" key="1">
    <source>
        <dbReference type="SAM" id="MobiDB-lite"/>
    </source>
</evidence>
<dbReference type="Proteomes" id="UP001595075">
    <property type="component" value="Unassembled WGS sequence"/>
</dbReference>
<dbReference type="EMBL" id="JAZHXI010000005">
    <property type="protein sequence ID" value="KAL2071504.1"/>
    <property type="molecule type" value="Genomic_DNA"/>
</dbReference>
<proteinExistence type="predicted"/>
<organism evidence="2 3">
    <name type="scientific">Oculimacula yallundae</name>
    <dbReference type="NCBI Taxonomy" id="86028"/>
    <lineage>
        <taxon>Eukaryota</taxon>
        <taxon>Fungi</taxon>
        <taxon>Dikarya</taxon>
        <taxon>Ascomycota</taxon>
        <taxon>Pezizomycotina</taxon>
        <taxon>Leotiomycetes</taxon>
        <taxon>Helotiales</taxon>
        <taxon>Ploettnerulaceae</taxon>
        <taxon>Oculimacula</taxon>
    </lineage>
</organism>
<comment type="caution">
    <text evidence="2">The sequence shown here is derived from an EMBL/GenBank/DDBJ whole genome shotgun (WGS) entry which is preliminary data.</text>
</comment>
<feature type="region of interest" description="Disordered" evidence="1">
    <location>
        <begin position="103"/>
        <end position="179"/>
    </location>
</feature>
<keyword evidence="3" id="KW-1185">Reference proteome</keyword>
<evidence type="ECO:0000313" key="3">
    <source>
        <dbReference type="Proteomes" id="UP001595075"/>
    </source>
</evidence>
<protein>
    <submittedName>
        <fullName evidence="2">Uncharacterized protein</fullName>
    </submittedName>
</protein>